<evidence type="ECO:0000256" key="12">
    <source>
        <dbReference type="ARBA" id="ARBA00032932"/>
    </source>
</evidence>
<feature type="transmembrane region" description="Helical" evidence="14">
    <location>
        <begin position="128"/>
        <end position="148"/>
    </location>
</feature>
<evidence type="ECO:0000256" key="1">
    <source>
        <dbReference type="ARBA" id="ARBA00004651"/>
    </source>
</evidence>
<feature type="transmembrane region" description="Helical" evidence="14">
    <location>
        <begin position="33"/>
        <end position="52"/>
    </location>
</feature>
<keyword evidence="10" id="KW-0046">Antibiotic resistance</keyword>
<comment type="catalytic activity">
    <reaction evidence="13">
        <text>di-trans,octa-cis-undecaprenyl diphosphate + H2O = di-trans,octa-cis-undecaprenyl phosphate + phosphate + H(+)</text>
        <dbReference type="Rhea" id="RHEA:28094"/>
        <dbReference type="ChEBI" id="CHEBI:15377"/>
        <dbReference type="ChEBI" id="CHEBI:15378"/>
        <dbReference type="ChEBI" id="CHEBI:43474"/>
        <dbReference type="ChEBI" id="CHEBI:58405"/>
        <dbReference type="ChEBI" id="CHEBI:60392"/>
        <dbReference type="EC" id="3.6.1.27"/>
    </reaction>
</comment>
<comment type="subcellular location">
    <subcellularLocation>
        <location evidence="1">Cell membrane</location>
        <topology evidence="1">Multi-pass membrane protein</topology>
    </subcellularLocation>
</comment>
<dbReference type="EMBL" id="MHKN01000006">
    <property type="protein sequence ID" value="OGY92901.1"/>
    <property type="molecule type" value="Genomic_DNA"/>
</dbReference>
<evidence type="ECO:0000313" key="16">
    <source>
        <dbReference type="Proteomes" id="UP000177349"/>
    </source>
</evidence>
<comment type="caution">
    <text evidence="15">The sequence shown here is derived from an EMBL/GenBank/DDBJ whole genome shotgun (WGS) entry which is preliminary data.</text>
</comment>
<dbReference type="InterPro" id="IPR003824">
    <property type="entry name" value="UppP"/>
</dbReference>
<comment type="similarity">
    <text evidence="2">Belongs to the UppP family.</text>
</comment>
<dbReference type="GO" id="GO:0046677">
    <property type="term" value="P:response to antibiotic"/>
    <property type="evidence" value="ECO:0007669"/>
    <property type="project" value="UniProtKB-KW"/>
</dbReference>
<evidence type="ECO:0000256" key="7">
    <source>
        <dbReference type="ARBA" id="ARBA00022801"/>
    </source>
</evidence>
<dbReference type="PANTHER" id="PTHR30622:SF2">
    <property type="entry name" value="UNDECAPRENYL-DIPHOSPHATASE"/>
    <property type="match status" value="1"/>
</dbReference>
<protein>
    <recommendedName>
        <fullName evidence="4">Undecaprenyl-diphosphatase</fullName>
        <ecNumber evidence="3">3.6.1.27</ecNumber>
    </recommendedName>
    <alternativeName>
        <fullName evidence="12">Bacitracin resistance protein</fullName>
    </alternativeName>
    <alternativeName>
        <fullName evidence="11">Undecaprenyl pyrophosphate phosphatase</fullName>
    </alternativeName>
</protein>
<evidence type="ECO:0000256" key="10">
    <source>
        <dbReference type="ARBA" id="ARBA00023251"/>
    </source>
</evidence>
<dbReference type="Proteomes" id="UP000177349">
    <property type="component" value="Unassembled WGS sequence"/>
</dbReference>
<evidence type="ECO:0000256" key="13">
    <source>
        <dbReference type="ARBA" id="ARBA00047594"/>
    </source>
</evidence>
<keyword evidence="6 14" id="KW-0812">Transmembrane</keyword>
<evidence type="ECO:0000256" key="4">
    <source>
        <dbReference type="ARBA" id="ARBA00021581"/>
    </source>
</evidence>
<keyword evidence="5" id="KW-1003">Cell membrane</keyword>
<dbReference type="Pfam" id="PF02673">
    <property type="entry name" value="BacA"/>
    <property type="match status" value="1"/>
</dbReference>
<evidence type="ECO:0000256" key="11">
    <source>
        <dbReference type="ARBA" id="ARBA00032707"/>
    </source>
</evidence>
<evidence type="ECO:0000256" key="5">
    <source>
        <dbReference type="ARBA" id="ARBA00022475"/>
    </source>
</evidence>
<gene>
    <name evidence="15" type="ORF">A3B31_00870</name>
</gene>
<feature type="transmembrane region" description="Helical" evidence="14">
    <location>
        <begin position="64"/>
        <end position="82"/>
    </location>
</feature>
<keyword evidence="8 14" id="KW-1133">Transmembrane helix</keyword>
<dbReference type="PANTHER" id="PTHR30622">
    <property type="entry name" value="UNDECAPRENYL-DIPHOSPHATASE"/>
    <property type="match status" value="1"/>
</dbReference>
<sequence>MATLVVIVIYFRSDLLQLVRSLGDPTARDDRKMILYIVVVTIITAVCALLLLPLVDLMRDDMRLLAAGFGITALVVGLSAVGRGNKTLSWPVVICMAFAQSLAVLPAVSRSGLTIGIALLLGVGRETAFRFSFLMAIPAIVAAFVFVLPDMEWHASYVPGFVVTFFVGYGALMLLQRIVRRGQFHFFSLYTIVVALALALYA</sequence>
<reference evidence="15 16" key="1">
    <citation type="journal article" date="2016" name="Nat. Commun.">
        <title>Thousands of microbial genomes shed light on interconnected biogeochemical processes in an aquifer system.</title>
        <authorList>
            <person name="Anantharaman K."/>
            <person name="Brown C.T."/>
            <person name="Hug L.A."/>
            <person name="Sharon I."/>
            <person name="Castelle C.J."/>
            <person name="Probst A.J."/>
            <person name="Thomas B.C."/>
            <person name="Singh A."/>
            <person name="Wilkins M.J."/>
            <person name="Karaoz U."/>
            <person name="Brodie E.L."/>
            <person name="Williams K.H."/>
            <person name="Hubbard S.S."/>
            <person name="Banfield J.F."/>
        </authorList>
    </citation>
    <scope>NUCLEOTIDE SEQUENCE [LARGE SCALE GENOMIC DNA]</scope>
</reference>
<evidence type="ECO:0000256" key="9">
    <source>
        <dbReference type="ARBA" id="ARBA00023136"/>
    </source>
</evidence>
<proteinExistence type="inferred from homology"/>
<dbReference type="GO" id="GO:0005886">
    <property type="term" value="C:plasma membrane"/>
    <property type="evidence" value="ECO:0007669"/>
    <property type="project" value="UniProtKB-SubCell"/>
</dbReference>
<evidence type="ECO:0000256" key="2">
    <source>
        <dbReference type="ARBA" id="ARBA00010621"/>
    </source>
</evidence>
<evidence type="ECO:0000313" key="15">
    <source>
        <dbReference type="EMBL" id="OGY92901.1"/>
    </source>
</evidence>
<feature type="transmembrane region" description="Helical" evidence="14">
    <location>
        <begin position="154"/>
        <end position="172"/>
    </location>
</feature>
<evidence type="ECO:0000256" key="6">
    <source>
        <dbReference type="ARBA" id="ARBA00022692"/>
    </source>
</evidence>
<accession>A0A1G2BUY0</accession>
<dbReference type="AlphaFoldDB" id="A0A1G2BUY0"/>
<evidence type="ECO:0000256" key="3">
    <source>
        <dbReference type="ARBA" id="ARBA00012374"/>
    </source>
</evidence>
<feature type="transmembrane region" description="Helical" evidence="14">
    <location>
        <begin position="184"/>
        <end position="201"/>
    </location>
</feature>
<dbReference type="GO" id="GO:0050380">
    <property type="term" value="F:undecaprenyl-diphosphatase activity"/>
    <property type="evidence" value="ECO:0007669"/>
    <property type="project" value="UniProtKB-EC"/>
</dbReference>
<organism evidence="15 16">
    <name type="scientific">Candidatus Komeilibacteria bacterium RIFCSPLOWO2_01_FULL_53_11</name>
    <dbReference type="NCBI Taxonomy" id="1798552"/>
    <lineage>
        <taxon>Bacteria</taxon>
        <taxon>Candidatus Komeiliibacteriota</taxon>
    </lineage>
</organism>
<dbReference type="EC" id="3.6.1.27" evidence="3"/>
<keyword evidence="9 14" id="KW-0472">Membrane</keyword>
<keyword evidence="7" id="KW-0378">Hydrolase</keyword>
<evidence type="ECO:0000256" key="14">
    <source>
        <dbReference type="SAM" id="Phobius"/>
    </source>
</evidence>
<name>A0A1G2BUY0_9BACT</name>
<evidence type="ECO:0000256" key="8">
    <source>
        <dbReference type="ARBA" id="ARBA00022989"/>
    </source>
</evidence>